<dbReference type="InterPro" id="IPR031968">
    <property type="entry name" value="VASt"/>
</dbReference>
<dbReference type="PANTHER" id="PTHR23319">
    <property type="entry name" value="GRAM DOMAIN CONTAINING 1B, ISOFORM E"/>
    <property type="match status" value="1"/>
</dbReference>
<feature type="compositionally biased region" description="Basic and acidic residues" evidence="7">
    <location>
        <begin position="385"/>
        <end position="396"/>
    </location>
</feature>
<dbReference type="InterPro" id="IPR004182">
    <property type="entry name" value="GRAM"/>
</dbReference>
<dbReference type="PANTHER" id="PTHR23319:SF4">
    <property type="entry name" value="GRAM DOMAIN CONTAINING 1B, ISOFORM E"/>
    <property type="match status" value="1"/>
</dbReference>
<reference evidence="11" key="1">
    <citation type="submission" date="2016-03" db="EMBL/GenBank/DDBJ databases">
        <authorList>
            <person name="Devillers Hugo."/>
        </authorList>
    </citation>
    <scope>NUCLEOTIDE SEQUENCE [LARGE SCALE GENOMIC DNA]</scope>
</reference>
<evidence type="ECO:0000259" key="9">
    <source>
        <dbReference type="PROSITE" id="PS51778"/>
    </source>
</evidence>
<dbReference type="GO" id="GO:0005789">
    <property type="term" value="C:endoplasmic reticulum membrane"/>
    <property type="evidence" value="ECO:0007669"/>
    <property type="project" value="UniProtKB-SubCell"/>
</dbReference>
<evidence type="ECO:0000256" key="3">
    <source>
        <dbReference type="ARBA" id="ARBA00022692"/>
    </source>
</evidence>
<dbReference type="GO" id="GO:0005886">
    <property type="term" value="C:plasma membrane"/>
    <property type="evidence" value="ECO:0007669"/>
    <property type="project" value="TreeGrafter"/>
</dbReference>
<feature type="compositionally biased region" description="Polar residues" evidence="7">
    <location>
        <begin position="171"/>
        <end position="182"/>
    </location>
</feature>
<comment type="similarity">
    <text evidence="2">Belongs to the YSP2 family.</text>
</comment>
<sequence length="1299" mass="142569">MSPETKLVASSTYRPITETPGMGFLHRKKGKTNKKKESSVPVKSAGISENTGRHTIVRRTVRDRSLSNLQVEPGSENKTSHVSADHDSENEGGFGKKRRKHSSSPSEPKFKTSEVVKSKLGPLNSRNDSNRAVKNTTGQKNISLGNLLQSESPKSAKDVEVSPRASKLNRKTSSLRVHSESNNGDDEQKESSGIFSSIFSAAHNAANHLLPKSNNDKASSSSQHTVELLPAVPAAHQSEAQENAQNSSFLQHLDFLLASGPMVQNPASNNLLSPHHNRRPSNKSSVSSVGRPDSEFSGAPSIVVNDADDNTSGADTDLASVTDRIHFRSRKGRSPIATLGRGNLTLDALASTNISDTSLEEESSLNENEKRSSFPRRGRSINASRQKEKALDKYDIETSLGENNAISISPARSDPVANRDSSLDKGTSKHNHFAANKLSSENKARKRASTLRPRSPNQLSLRTVSSKGVRNSLQRNRSSSHGENGRFGVASVNSNDNAFSVTEENGKHGSKSPRASVHISERKLNEFHVLFKDSGVSASEELLADYSCALSRDILLHGRMYISWEHVCFNSSILGWVTNVIIPFKEIVQIEKKSTAGIFPNGIVFQTLHSRYTFASLLCRDSAFDFITGIWNKTLQGSDEKVPGSGLESTPPKSSSSTINSHLGPDGHVSDNTSSDGYSSGAETSEESLTDSDSEDDDSMGSHPDPSEIANGEFRLSRKKKLPVLGPVEHEPTSSDHLATATDRVVAETVFEAPLGKIVNLLYGDDVSYTRRILEAQKNYNISKITPIISTQERSFSYVKPLSGSIGPSKTNCEITETLEHYDLEDYVKAVQVSKTPDVPSGNSFAVVTSYYYSWAPRNSTKLIVAVNIKWTGKSWLKAAVEKHTFDGVTTTTKAMIEEINKIIHKMDGKGSKESSEPQSSDEVSNIPTVGPRQHANTSPDYTKEDGDVVITDSLTVAAPLGTVYQLLFGDDTSYLQRIIEKQGNYDISALSKFKNGTREYQYTKPLSGPVGPKKTKCFIEERIERNDLENQIIVRQITKTPDVPSGSSFSINTKFYLYWGSNNSTRMLVVSNVIWTAKSWIKGAVEKGSLDGQRISIGVLEQELKDIVADAGITKKVPAKKAVKTRSKRSKTLNGPSMPESPPRSPAAQILVTIFNGVMSLPLMYQAIAVIFVLVVIIIAIARYGTSSSNGFSIVEPGRMLIGSDTYNYAPTLNTLYGAYEREVRASHKSPKTWNVVKKSESELWEWVKDRSTILQENRSQVYNKNWLNTHTRQDLEETIRLAEVKLNELKSLMDNIS</sequence>
<feature type="compositionally biased region" description="Basic and acidic residues" evidence="7">
    <location>
        <begin position="907"/>
        <end position="916"/>
    </location>
</feature>
<dbReference type="InterPro" id="IPR051482">
    <property type="entry name" value="Cholesterol_transport"/>
</dbReference>
<dbReference type="GO" id="GO:0032934">
    <property type="term" value="F:sterol binding"/>
    <property type="evidence" value="ECO:0007669"/>
    <property type="project" value="TreeGrafter"/>
</dbReference>
<feature type="region of interest" description="Disordered" evidence="7">
    <location>
        <begin position="1125"/>
        <end position="1145"/>
    </location>
</feature>
<feature type="compositionally biased region" description="Polar residues" evidence="7">
    <location>
        <begin position="670"/>
        <end position="682"/>
    </location>
</feature>
<feature type="domain" description="VASt" evidence="9">
    <location>
        <begin position="742"/>
        <end position="908"/>
    </location>
</feature>
<feature type="region of interest" description="Disordered" evidence="7">
    <location>
        <begin position="907"/>
        <end position="945"/>
    </location>
</feature>
<protein>
    <submittedName>
        <fullName evidence="10">LAME_0F14290g1_1</fullName>
    </submittedName>
</protein>
<dbReference type="SMART" id="SM00568">
    <property type="entry name" value="GRAM"/>
    <property type="match status" value="1"/>
</dbReference>
<comment type="subcellular location">
    <subcellularLocation>
        <location evidence="6">Endomembrane system</location>
        <topology evidence="6">Single-pass membrane protein</topology>
    </subcellularLocation>
    <subcellularLocation>
        <location evidence="1">Endoplasmic reticulum membrane</location>
    </subcellularLocation>
</comment>
<feature type="compositionally biased region" description="Polar residues" evidence="7">
    <location>
        <begin position="124"/>
        <end position="153"/>
    </location>
</feature>
<evidence type="ECO:0000256" key="8">
    <source>
        <dbReference type="SAM" id="Phobius"/>
    </source>
</evidence>
<evidence type="ECO:0000256" key="5">
    <source>
        <dbReference type="ARBA" id="ARBA00023136"/>
    </source>
</evidence>
<feature type="compositionally biased region" description="Basic residues" evidence="7">
    <location>
        <begin position="25"/>
        <end position="34"/>
    </location>
</feature>
<evidence type="ECO:0000313" key="11">
    <source>
        <dbReference type="Proteomes" id="UP000191144"/>
    </source>
</evidence>
<keyword evidence="5 8" id="KW-0472">Membrane</keyword>
<feature type="region of interest" description="Disordered" evidence="7">
    <location>
        <begin position="356"/>
        <end position="492"/>
    </location>
</feature>
<dbReference type="EMBL" id="LT598477">
    <property type="protein sequence ID" value="SCU95966.1"/>
    <property type="molecule type" value="Genomic_DNA"/>
</dbReference>
<name>A0A1G4JXU2_9SACH</name>
<evidence type="ECO:0000313" key="10">
    <source>
        <dbReference type="EMBL" id="SCU95966.1"/>
    </source>
</evidence>
<evidence type="ECO:0000256" key="7">
    <source>
        <dbReference type="SAM" id="MobiDB-lite"/>
    </source>
</evidence>
<dbReference type="InterPro" id="IPR011993">
    <property type="entry name" value="PH-like_dom_sf"/>
</dbReference>
<proteinExistence type="inferred from homology"/>
<dbReference type="GO" id="GO:0032541">
    <property type="term" value="C:cortical endoplasmic reticulum"/>
    <property type="evidence" value="ECO:0007669"/>
    <property type="project" value="TreeGrafter"/>
</dbReference>
<dbReference type="GO" id="GO:0032366">
    <property type="term" value="P:intracellular sterol transport"/>
    <property type="evidence" value="ECO:0007669"/>
    <property type="project" value="TreeGrafter"/>
</dbReference>
<feature type="region of interest" description="Disordered" evidence="7">
    <location>
        <begin position="266"/>
        <end position="316"/>
    </location>
</feature>
<evidence type="ECO:0000256" key="6">
    <source>
        <dbReference type="ARBA" id="ARBA00037847"/>
    </source>
</evidence>
<feature type="domain" description="VASt" evidence="9">
    <location>
        <begin position="946"/>
        <end position="1113"/>
    </location>
</feature>
<dbReference type="CDD" id="cd13220">
    <property type="entry name" value="PH-GRAM_GRAMDC"/>
    <property type="match status" value="1"/>
</dbReference>
<feature type="region of interest" description="Disordered" evidence="7">
    <location>
        <begin position="638"/>
        <end position="716"/>
    </location>
</feature>
<evidence type="ECO:0000256" key="4">
    <source>
        <dbReference type="ARBA" id="ARBA00022989"/>
    </source>
</evidence>
<gene>
    <name evidence="10" type="ORF">LAME_0F14290G</name>
</gene>
<keyword evidence="3 8" id="KW-0812">Transmembrane</keyword>
<feature type="compositionally biased region" description="Polar residues" evidence="7">
    <location>
        <begin position="917"/>
        <end position="928"/>
    </location>
</feature>
<dbReference type="Proteomes" id="UP000191144">
    <property type="component" value="Chromosome F"/>
</dbReference>
<dbReference type="GO" id="GO:0005739">
    <property type="term" value="C:mitochondrion"/>
    <property type="evidence" value="ECO:0007669"/>
    <property type="project" value="TreeGrafter"/>
</dbReference>
<feature type="transmembrane region" description="Helical" evidence="8">
    <location>
        <begin position="1164"/>
        <end position="1183"/>
    </location>
</feature>
<dbReference type="Gene3D" id="2.30.29.30">
    <property type="entry name" value="Pleckstrin-homology domain (PH domain)/Phosphotyrosine-binding domain (PTB)"/>
    <property type="match status" value="1"/>
</dbReference>
<feature type="compositionally biased region" description="Polar residues" evidence="7">
    <location>
        <begin position="455"/>
        <end position="482"/>
    </location>
</feature>
<organism evidence="10 11">
    <name type="scientific">Lachancea meyersii CBS 8951</name>
    <dbReference type="NCBI Taxonomy" id="1266667"/>
    <lineage>
        <taxon>Eukaryota</taxon>
        <taxon>Fungi</taxon>
        <taxon>Dikarya</taxon>
        <taxon>Ascomycota</taxon>
        <taxon>Saccharomycotina</taxon>
        <taxon>Saccharomycetes</taxon>
        <taxon>Saccharomycetales</taxon>
        <taxon>Saccharomycetaceae</taxon>
        <taxon>Lachancea</taxon>
    </lineage>
</organism>
<accession>A0A1G4JXU2</accession>
<feature type="compositionally biased region" description="Polar residues" evidence="7">
    <location>
        <begin position="66"/>
        <end position="82"/>
    </location>
</feature>
<evidence type="ECO:0000256" key="2">
    <source>
        <dbReference type="ARBA" id="ARBA00006582"/>
    </source>
</evidence>
<feature type="region of interest" description="Disordered" evidence="7">
    <location>
        <begin position="1"/>
        <end position="191"/>
    </location>
</feature>
<dbReference type="PROSITE" id="PS51778">
    <property type="entry name" value="VAST"/>
    <property type="match status" value="2"/>
</dbReference>
<feature type="compositionally biased region" description="Acidic residues" evidence="7">
    <location>
        <begin position="684"/>
        <end position="699"/>
    </location>
</feature>
<keyword evidence="4 8" id="KW-1133">Transmembrane helix</keyword>
<feature type="compositionally biased region" description="Polar residues" evidence="7">
    <location>
        <begin position="647"/>
        <end position="661"/>
    </location>
</feature>
<dbReference type="OrthoDB" id="2162691at2759"/>
<feature type="compositionally biased region" description="Basic and acidic residues" evidence="7">
    <location>
        <begin position="108"/>
        <end position="117"/>
    </location>
</feature>
<dbReference type="Pfam" id="PF16016">
    <property type="entry name" value="VASt"/>
    <property type="match status" value="2"/>
</dbReference>
<dbReference type="Pfam" id="PF02893">
    <property type="entry name" value="GRAM"/>
    <property type="match status" value="1"/>
</dbReference>
<keyword evidence="11" id="KW-1185">Reference proteome</keyword>
<dbReference type="GO" id="GO:0140268">
    <property type="term" value="C:endoplasmic reticulum-plasma membrane contact site"/>
    <property type="evidence" value="ECO:0007669"/>
    <property type="project" value="TreeGrafter"/>
</dbReference>
<dbReference type="GO" id="GO:0120015">
    <property type="term" value="F:sterol transfer activity"/>
    <property type="evidence" value="ECO:0007669"/>
    <property type="project" value="TreeGrafter"/>
</dbReference>
<evidence type="ECO:0000256" key="1">
    <source>
        <dbReference type="ARBA" id="ARBA00004586"/>
    </source>
</evidence>